<dbReference type="PROSITE" id="PS51450">
    <property type="entry name" value="LRR"/>
    <property type="match status" value="1"/>
</dbReference>
<dbReference type="InterPro" id="IPR057135">
    <property type="entry name" value="At4g27190-like_LRR"/>
</dbReference>
<dbReference type="Gene3D" id="3.40.50.300">
    <property type="entry name" value="P-loop containing nucleotide triphosphate hydrolases"/>
    <property type="match status" value="1"/>
</dbReference>
<dbReference type="OrthoDB" id="1747797at2759"/>
<evidence type="ECO:0000256" key="4">
    <source>
        <dbReference type="ARBA" id="ARBA00022741"/>
    </source>
</evidence>
<evidence type="ECO:0000259" key="8">
    <source>
        <dbReference type="Pfam" id="PF23247"/>
    </source>
</evidence>
<name>A0A1R3FU71_COCAP</name>
<evidence type="ECO:0000256" key="5">
    <source>
        <dbReference type="ARBA" id="ARBA00022821"/>
    </source>
</evidence>
<keyword evidence="3" id="KW-0677">Repeat</keyword>
<evidence type="ECO:0000256" key="3">
    <source>
        <dbReference type="ARBA" id="ARBA00022737"/>
    </source>
</evidence>
<dbReference type="Gene3D" id="1.10.8.430">
    <property type="entry name" value="Helical domain of apoptotic protease-activating factors"/>
    <property type="match status" value="1"/>
</dbReference>
<feature type="domain" description="NB-ARC" evidence="7">
    <location>
        <begin position="6"/>
        <end position="116"/>
    </location>
</feature>
<dbReference type="STRING" id="210143.A0A1R3FU71"/>
<keyword evidence="10" id="KW-1185">Reference proteome</keyword>
<comment type="similarity">
    <text evidence="1">Belongs to the disease resistance NB-LRR family.</text>
</comment>
<feature type="domain" description="Disease resistance protein At4g27190-like leucine-rich repeats" evidence="8">
    <location>
        <begin position="636"/>
        <end position="758"/>
    </location>
</feature>
<organism evidence="9 10">
    <name type="scientific">Corchorus capsularis</name>
    <name type="common">Jute</name>
    <dbReference type="NCBI Taxonomy" id="210143"/>
    <lineage>
        <taxon>Eukaryota</taxon>
        <taxon>Viridiplantae</taxon>
        <taxon>Streptophyta</taxon>
        <taxon>Embryophyta</taxon>
        <taxon>Tracheophyta</taxon>
        <taxon>Spermatophyta</taxon>
        <taxon>Magnoliopsida</taxon>
        <taxon>eudicotyledons</taxon>
        <taxon>Gunneridae</taxon>
        <taxon>Pentapetalae</taxon>
        <taxon>rosids</taxon>
        <taxon>malvids</taxon>
        <taxon>Malvales</taxon>
        <taxon>Malvaceae</taxon>
        <taxon>Grewioideae</taxon>
        <taxon>Apeibeae</taxon>
        <taxon>Corchorus</taxon>
    </lineage>
</organism>
<dbReference type="GO" id="GO:0005524">
    <property type="term" value="F:ATP binding"/>
    <property type="evidence" value="ECO:0007669"/>
    <property type="project" value="UniProtKB-KW"/>
</dbReference>
<dbReference type="PANTHER" id="PTHR33463">
    <property type="entry name" value="NB-ARC DOMAIN-CONTAINING PROTEIN-RELATED"/>
    <property type="match status" value="1"/>
</dbReference>
<dbReference type="EMBL" id="AWWV01016491">
    <property type="protein sequence ID" value="OMO49412.1"/>
    <property type="molecule type" value="Genomic_DNA"/>
</dbReference>
<dbReference type="GO" id="GO:0006952">
    <property type="term" value="P:defense response"/>
    <property type="evidence" value="ECO:0007669"/>
    <property type="project" value="UniProtKB-KW"/>
</dbReference>
<keyword evidence="5" id="KW-0611">Plant defense</keyword>
<dbReference type="SUPFAM" id="SSF52540">
    <property type="entry name" value="P-loop containing nucleoside triphosphate hydrolases"/>
    <property type="match status" value="1"/>
</dbReference>
<keyword evidence="4" id="KW-0547">Nucleotide-binding</keyword>
<dbReference type="Proteomes" id="UP000188268">
    <property type="component" value="Unassembled WGS sequence"/>
</dbReference>
<dbReference type="Gramene" id="OMO49412">
    <property type="protein sequence ID" value="OMO49412"/>
    <property type="gene ID" value="CCACVL1_31015"/>
</dbReference>
<evidence type="ECO:0000313" key="9">
    <source>
        <dbReference type="EMBL" id="OMO49412.1"/>
    </source>
</evidence>
<keyword evidence="6" id="KW-0067">ATP-binding</keyword>
<evidence type="ECO:0000256" key="6">
    <source>
        <dbReference type="ARBA" id="ARBA00022840"/>
    </source>
</evidence>
<dbReference type="InterPro" id="IPR032675">
    <property type="entry name" value="LRR_dom_sf"/>
</dbReference>
<comment type="caution">
    <text evidence="9">The sequence shown here is derived from an EMBL/GenBank/DDBJ whole genome shotgun (WGS) entry which is preliminary data.</text>
</comment>
<dbReference type="Pfam" id="PF23247">
    <property type="entry name" value="LRR_RPS2"/>
    <property type="match status" value="3"/>
</dbReference>
<reference evidence="9 10" key="1">
    <citation type="submission" date="2013-09" db="EMBL/GenBank/DDBJ databases">
        <title>Corchorus capsularis genome sequencing.</title>
        <authorList>
            <person name="Alam M."/>
            <person name="Haque M.S."/>
            <person name="Islam M.S."/>
            <person name="Emdad E.M."/>
            <person name="Islam M.M."/>
            <person name="Ahmed B."/>
            <person name="Halim A."/>
            <person name="Hossen Q.M.M."/>
            <person name="Hossain M.Z."/>
            <person name="Ahmed R."/>
            <person name="Khan M.M."/>
            <person name="Islam R."/>
            <person name="Rashid M.M."/>
            <person name="Khan S.A."/>
            <person name="Rahman M.S."/>
            <person name="Alam M."/>
        </authorList>
    </citation>
    <scope>NUCLEOTIDE SEQUENCE [LARGE SCALE GENOMIC DNA]</scope>
    <source>
        <strain evidence="10">cv. CVL-1</strain>
        <tissue evidence="9">Whole seedling</tissue>
    </source>
</reference>
<dbReference type="PRINTS" id="PR00364">
    <property type="entry name" value="DISEASERSIST"/>
</dbReference>
<accession>A0A1R3FU71</accession>
<feature type="domain" description="Disease resistance protein At4g27190-like leucine-rich repeats" evidence="8">
    <location>
        <begin position="962"/>
        <end position="1107"/>
    </location>
</feature>
<dbReference type="InterPro" id="IPR002182">
    <property type="entry name" value="NB-ARC"/>
</dbReference>
<dbReference type="PANTHER" id="PTHR33463:SF203">
    <property type="entry name" value="AAA+ ATPASE DOMAIN-CONTAINING PROTEIN"/>
    <property type="match status" value="1"/>
</dbReference>
<feature type="domain" description="Disease resistance protein At4g27190-like leucine-rich repeats" evidence="8">
    <location>
        <begin position="832"/>
        <end position="946"/>
    </location>
</feature>
<dbReference type="AlphaFoldDB" id="A0A1R3FU71"/>
<proteinExistence type="inferred from homology"/>
<dbReference type="InterPro" id="IPR036388">
    <property type="entry name" value="WH-like_DNA-bd_sf"/>
</dbReference>
<evidence type="ECO:0000259" key="7">
    <source>
        <dbReference type="Pfam" id="PF00931"/>
    </source>
</evidence>
<dbReference type="InterPro" id="IPR042197">
    <property type="entry name" value="Apaf_helical"/>
</dbReference>
<dbReference type="OMA" id="TEIWSKQ"/>
<keyword evidence="2" id="KW-0433">Leucine-rich repeat</keyword>
<evidence type="ECO:0000256" key="1">
    <source>
        <dbReference type="ARBA" id="ARBA00008894"/>
    </source>
</evidence>
<gene>
    <name evidence="9" type="ORF">CCACVL1_31015</name>
</gene>
<dbReference type="Gene3D" id="3.80.10.10">
    <property type="entry name" value="Ribonuclease Inhibitor"/>
    <property type="match status" value="4"/>
</dbReference>
<sequence>MKALPNPDVKMVGLHGLPGVGKTMLVNAVGKKASEEHLFDEVVIAAVSHNPNIRSIQEEVAEQLGLRFDSVKSESGRANLLSQRLSGDKKVLVILDDVWEKIELDNLGISFGDDKNITSGDEKAGSTSGSSYMNTSTGRSKILLTSRISDVLDQMNAGSIIGNISRSSSMNTSTSRSKILLTSRGTEKLDQMNADKKLECETLSREEAMALFSKIVGGYEVVNNPDFNHIATELVDKCGGLPVAVSTIASALKNKPSNVWKSALTELKRANPTSIERMGWVYSIIELSYKLLESEEAKSLFQLCALGGQASNIYLSVLVRYSLGMNWLSNVFTLEEARDKVSALADKLKASSLLLSNNDDEMFKMHDLIHDVSRSIVTKEKQMIFIEHDNSMRELRRQGKLDNCTGISLSYMNVHHLPSVLECPKLMLLFCKDNLQLEVPETFFQKTIDLQVLHLTGMRFQSLPSSFAYLTNLQTLCLDHCKLGQIASIANLKKKLDILSFQSSEIMQLPNEIGELNELRLLDLSNCSNLEVIPANVLSKLSCLEELYMGNSFHQWDVDDNASLTELSNLKHLTTLHVHVRDVQILPQDILFPETLRRYRIFLGEMPWDWVNQQKYSRTLKLKVTTKIHLDHGIRTLLRKVEELYVDELEGFRSLHELDDTGFLDLKNLQVKNNSGIQYIIDSSHGISSAAFPLVESLLLDDLINLKKIFHGQIYSGCFRRLRRIEVRNCDSLKNVFSVSLATNFLQQVQEVEVSDCNAIVDILGADRETVDQEETGTIVLGELQSITLQSLPNLVSFCFGEKKHSTSHHGQIGNTSSSMPLFSDKVEFPKLQKLKLCSINTESIWHYHNQLQTSFQNLTSLIIEGCDNLKHILSYSMVNWLQQLEVFEIINCKRIQEIIAMEETTVNGNRAIPFFQCLKILRIEQCPELKGFINKSSSKDISSCNTTEVVLFNEEVAFPNLETLTISHLRNVKWIWYNNQPHGYSYGKLKELTVEYCVALLNVFPSSVLGAFQSLEMLEVTDCSSLEEVFDTKETCSATMQLRQLYLDRLPKLKHVWNKDPHGSTISFKDLRSVMVEKCWSLKSLFSFSIAKGLQQLESLWVSDCGIEEIISKNSNSEGLEQETTRFEFNWLSSLTLFSLPYLKCFYEGMHTTIWPKLKYLKTYGCERKIKIFRQPNAEPQIQQPLLLIDEVRAFTFSLIFIHFTLFF</sequence>
<evidence type="ECO:0000256" key="2">
    <source>
        <dbReference type="ARBA" id="ARBA00022614"/>
    </source>
</evidence>
<evidence type="ECO:0000313" key="10">
    <source>
        <dbReference type="Proteomes" id="UP000188268"/>
    </source>
</evidence>
<dbReference type="GO" id="GO:0043531">
    <property type="term" value="F:ADP binding"/>
    <property type="evidence" value="ECO:0007669"/>
    <property type="project" value="InterPro"/>
</dbReference>
<dbReference type="Gene3D" id="1.10.10.10">
    <property type="entry name" value="Winged helix-like DNA-binding domain superfamily/Winged helix DNA-binding domain"/>
    <property type="match status" value="1"/>
</dbReference>
<protein>
    <submittedName>
        <fullName evidence="9">Disease resistance protein</fullName>
    </submittedName>
</protein>
<dbReference type="InterPro" id="IPR001611">
    <property type="entry name" value="Leu-rich_rpt"/>
</dbReference>
<dbReference type="Pfam" id="PF00931">
    <property type="entry name" value="NB-ARC"/>
    <property type="match status" value="1"/>
</dbReference>
<dbReference type="SUPFAM" id="SSF52058">
    <property type="entry name" value="L domain-like"/>
    <property type="match status" value="2"/>
</dbReference>
<dbReference type="InterPro" id="IPR050905">
    <property type="entry name" value="Plant_NBS-LRR"/>
</dbReference>
<dbReference type="InterPro" id="IPR027417">
    <property type="entry name" value="P-loop_NTPase"/>
</dbReference>